<organism evidence="2 3">
    <name type="scientific">Nocardia rhizosphaerae</name>
    <dbReference type="NCBI Taxonomy" id="1691571"/>
    <lineage>
        <taxon>Bacteria</taxon>
        <taxon>Bacillati</taxon>
        <taxon>Actinomycetota</taxon>
        <taxon>Actinomycetes</taxon>
        <taxon>Mycobacteriales</taxon>
        <taxon>Nocardiaceae</taxon>
        <taxon>Nocardia</taxon>
    </lineage>
</organism>
<sequence length="227" mass="25234">MTTWFRRTPEAEALFAEERLLLSATEMVHGALDAKRMSKKQLAELLEVTPTEVSQRLSGRRNLTLRSLARMMHALGYRVRLDSETISGAPGLDAVGTRVKRHLMDRGGSPERAWSVCFRASISADGIKDRADFAAHIEELWSNLQTLDHISSARLDHREGQIMVELQVRADDLLQACTRGTAAVRTAIHSAGGGTPGWEKEMERLVRQLRLDVSSGSDCLDETRGQV</sequence>
<dbReference type="CDD" id="cd00093">
    <property type="entry name" value="HTH_XRE"/>
    <property type="match status" value="1"/>
</dbReference>
<reference evidence="3" key="1">
    <citation type="journal article" date="2019" name="Int. J. Syst. Evol. Microbiol.">
        <title>The Global Catalogue of Microorganisms (GCM) 10K type strain sequencing project: providing services to taxonomists for standard genome sequencing and annotation.</title>
        <authorList>
            <consortium name="The Broad Institute Genomics Platform"/>
            <consortium name="The Broad Institute Genome Sequencing Center for Infectious Disease"/>
            <person name="Wu L."/>
            <person name="Ma J."/>
        </authorList>
    </citation>
    <scope>NUCLEOTIDE SEQUENCE [LARGE SCALE GENOMIC DNA]</scope>
    <source>
        <strain evidence="3">CGMCC 4.7204</strain>
    </source>
</reference>
<dbReference type="InterPro" id="IPR010982">
    <property type="entry name" value="Lambda_DNA-bd_dom_sf"/>
</dbReference>
<dbReference type="EMBL" id="JBHSBA010000012">
    <property type="protein sequence ID" value="MFC4127231.1"/>
    <property type="molecule type" value="Genomic_DNA"/>
</dbReference>
<dbReference type="Proteomes" id="UP001595767">
    <property type="component" value="Unassembled WGS sequence"/>
</dbReference>
<dbReference type="SUPFAM" id="SSF47413">
    <property type="entry name" value="lambda repressor-like DNA-binding domains"/>
    <property type="match status" value="1"/>
</dbReference>
<dbReference type="RefSeq" id="WP_378552489.1">
    <property type="nucleotide sequence ID" value="NZ_JBHSBA010000012.1"/>
</dbReference>
<gene>
    <name evidence="2" type="ORF">ACFOW8_20065</name>
</gene>
<protein>
    <submittedName>
        <fullName evidence="2">Helix-turn-helix domain-containing protein</fullName>
    </submittedName>
</protein>
<dbReference type="PROSITE" id="PS50943">
    <property type="entry name" value="HTH_CROC1"/>
    <property type="match status" value="1"/>
</dbReference>
<evidence type="ECO:0000313" key="2">
    <source>
        <dbReference type="EMBL" id="MFC4127231.1"/>
    </source>
</evidence>
<dbReference type="Gene3D" id="1.10.260.40">
    <property type="entry name" value="lambda repressor-like DNA-binding domains"/>
    <property type="match status" value="1"/>
</dbReference>
<feature type="domain" description="HTH cro/C1-type" evidence="1">
    <location>
        <begin position="34"/>
        <end position="81"/>
    </location>
</feature>
<keyword evidence="3" id="KW-1185">Reference proteome</keyword>
<comment type="caution">
    <text evidence="2">The sequence shown here is derived from an EMBL/GenBank/DDBJ whole genome shotgun (WGS) entry which is preliminary data.</text>
</comment>
<accession>A0ABV8L8T6</accession>
<evidence type="ECO:0000259" key="1">
    <source>
        <dbReference type="PROSITE" id="PS50943"/>
    </source>
</evidence>
<dbReference type="InterPro" id="IPR001387">
    <property type="entry name" value="Cro/C1-type_HTH"/>
</dbReference>
<dbReference type="Pfam" id="PF01381">
    <property type="entry name" value="HTH_3"/>
    <property type="match status" value="1"/>
</dbReference>
<evidence type="ECO:0000313" key="3">
    <source>
        <dbReference type="Proteomes" id="UP001595767"/>
    </source>
</evidence>
<proteinExistence type="predicted"/>
<dbReference type="SMART" id="SM00530">
    <property type="entry name" value="HTH_XRE"/>
    <property type="match status" value="1"/>
</dbReference>
<name>A0ABV8L8T6_9NOCA</name>